<dbReference type="STRING" id="1705562.AMS69_07275"/>
<sequence>MANSVSYEGIKSDADLIAWSRAYCQRVRREYGVSVRFDLVDWDVSHRAKRRAAAVKRPKLDDAAVGERYDWGSLDGSDGRPLRCTVSLTWDAFSAFDRDTWEMTLRHELIHVEQYQRDGTTDHGHAFRERADQLDTDVHCPAFTDPKYVLICGACGCLVARRYQDCKLVEQRQQYRSDCCGASLKLG</sequence>
<dbReference type="EMBL" id="LIUF01000002">
    <property type="protein sequence ID" value="KOX93715.1"/>
    <property type="molecule type" value="Genomic_DNA"/>
</dbReference>
<dbReference type="AlphaFoldDB" id="A0A0M9AM98"/>
<evidence type="ECO:0000313" key="2">
    <source>
        <dbReference type="EMBL" id="KOX93715.1"/>
    </source>
</evidence>
<dbReference type="Pfam" id="PF10263">
    <property type="entry name" value="SprT-like"/>
    <property type="match status" value="1"/>
</dbReference>
<comment type="caution">
    <text evidence="2">The sequence shown here is derived from an EMBL/GenBank/DDBJ whole genome shotgun (WGS) entry which is preliminary data.</text>
</comment>
<feature type="domain" description="SprT-like" evidence="1">
    <location>
        <begin position="37"/>
        <end position="136"/>
    </location>
</feature>
<proteinExistence type="predicted"/>
<name>A0A0M9AM98_9EURY</name>
<reference evidence="2 3" key="1">
    <citation type="submission" date="2015-08" db="EMBL/GenBank/DDBJ databases">
        <title>Genomes of Isolates from Cabo Rojo, PR.</title>
        <authorList>
            <person name="Sanchez-Nieves R.L."/>
            <person name="Montalvo-Rodriguez R."/>
        </authorList>
    </citation>
    <scope>NUCLEOTIDE SEQUENCE [LARGE SCALE GENOMIC DNA]</scope>
    <source>
        <strain evidence="2 3">SL3</strain>
    </source>
</reference>
<accession>A0A0M9AM98</accession>
<evidence type="ECO:0000259" key="1">
    <source>
        <dbReference type="Pfam" id="PF10263"/>
    </source>
</evidence>
<keyword evidence="3" id="KW-1185">Reference proteome</keyword>
<protein>
    <submittedName>
        <fullName evidence="2">Transcription elongation protein SprT</fullName>
    </submittedName>
</protein>
<organism evidence="2 3">
    <name type="scientific">Haloarcula rubripromontorii</name>
    <dbReference type="NCBI Taxonomy" id="1705562"/>
    <lineage>
        <taxon>Archaea</taxon>
        <taxon>Methanobacteriati</taxon>
        <taxon>Methanobacteriota</taxon>
        <taxon>Stenosarchaea group</taxon>
        <taxon>Halobacteria</taxon>
        <taxon>Halobacteriales</taxon>
        <taxon>Haloarculaceae</taxon>
        <taxon>Haloarcula</taxon>
    </lineage>
</organism>
<evidence type="ECO:0000313" key="3">
    <source>
        <dbReference type="Proteomes" id="UP000037729"/>
    </source>
</evidence>
<dbReference type="InterPro" id="IPR006640">
    <property type="entry name" value="SprT-like_domain"/>
</dbReference>
<dbReference type="OrthoDB" id="350006at2157"/>
<dbReference type="Proteomes" id="UP000037729">
    <property type="component" value="Unassembled WGS sequence"/>
</dbReference>
<dbReference type="RefSeq" id="WP_053967405.1">
    <property type="nucleotide sequence ID" value="NZ_LIUF01000002.1"/>
</dbReference>
<gene>
    <name evidence="2" type="ORF">AMS69_07275</name>
</gene>
<dbReference type="PATRIC" id="fig|1705562.3.peg.2522"/>